<reference evidence="1" key="2">
    <citation type="journal article" date="2021" name="PeerJ">
        <title>Extensive microbial diversity within the chicken gut microbiome revealed by metagenomics and culture.</title>
        <authorList>
            <person name="Gilroy R."/>
            <person name="Ravi A."/>
            <person name="Getino M."/>
            <person name="Pursley I."/>
            <person name="Horton D.L."/>
            <person name="Alikhan N.F."/>
            <person name="Baker D."/>
            <person name="Gharbi K."/>
            <person name="Hall N."/>
            <person name="Watson M."/>
            <person name="Adriaenssens E.M."/>
            <person name="Foster-Nyarko E."/>
            <person name="Jarju S."/>
            <person name="Secka A."/>
            <person name="Antonio M."/>
            <person name="Oren A."/>
            <person name="Chaudhuri R.R."/>
            <person name="La Ragione R."/>
            <person name="Hildebrand F."/>
            <person name="Pallen M.J."/>
        </authorList>
    </citation>
    <scope>NUCLEOTIDE SEQUENCE</scope>
    <source>
        <strain evidence="1">CHK191-8634</strain>
    </source>
</reference>
<dbReference type="Proteomes" id="UP000824073">
    <property type="component" value="Unassembled WGS sequence"/>
</dbReference>
<reference evidence="1" key="1">
    <citation type="submission" date="2020-10" db="EMBL/GenBank/DDBJ databases">
        <authorList>
            <person name="Gilroy R."/>
        </authorList>
    </citation>
    <scope>NUCLEOTIDE SEQUENCE</scope>
    <source>
        <strain evidence="1">CHK191-8634</strain>
    </source>
</reference>
<gene>
    <name evidence="1" type="ORF">IAB67_07020</name>
</gene>
<dbReference type="NCBIfam" id="TIGR02254">
    <property type="entry name" value="YjjG_YfnB"/>
    <property type="match status" value="1"/>
</dbReference>
<dbReference type="Gene3D" id="1.10.150.240">
    <property type="entry name" value="Putative phosphatase, domain 2"/>
    <property type="match status" value="1"/>
</dbReference>
<dbReference type="InterPro" id="IPR006439">
    <property type="entry name" value="HAD-SF_hydro_IA"/>
</dbReference>
<dbReference type="SFLD" id="SFLDS00003">
    <property type="entry name" value="Haloacid_Dehalogenase"/>
    <property type="match status" value="1"/>
</dbReference>
<sequence>MKYTIALVDVDDTLLDFGKSERAALQTALTAFGVPFDNSVAALYHNINDALWKRLEQGELTRAQLWEMRFKELFHALKRPVPDGVNDRYMASLAEQAFPMEGAQQMLEQASKRVQLYIVSNGVGAVQRRRLKTTGLDVYFKDAFLSQELGVQKPSAAFFDKVFDAIGPVDRSRVILLGDSLTSDMKGARNAGVAACWFCPDESRPDVPGAYDIRISRLGQFIDVLEGRL</sequence>
<dbReference type="InterPro" id="IPR023214">
    <property type="entry name" value="HAD_sf"/>
</dbReference>
<organism evidence="1 2">
    <name type="scientific">Candidatus Ventrousia excrementavium</name>
    <dbReference type="NCBI Taxonomy" id="2840961"/>
    <lineage>
        <taxon>Bacteria</taxon>
        <taxon>Bacillati</taxon>
        <taxon>Bacillota</taxon>
        <taxon>Clostridia</taxon>
        <taxon>Eubacteriales</taxon>
        <taxon>Clostridiaceae</taxon>
        <taxon>Clostridiaceae incertae sedis</taxon>
        <taxon>Candidatus Ventrousia</taxon>
    </lineage>
</organism>
<dbReference type="GO" id="GO:0008253">
    <property type="term" value="F:5'-nucleotidase activity"/>
    <property type="evidence" value="ECO:0007669"/>
    <property type="project" value="InterPro"/>
</dbReference>
<dbReference type="PANTHER" id="PTHR47478">
    <property type="match status" value="1"/>
</dbReference>
<dbReference type="Pfam" id="PF00702">
    <property type="entry name" value="Hydrolase"/>
    <property type="match status" value="1"/>
</dbReference>
<dbReference type="EMBL" id="DVMR01000055">
    <property type="protein sequence ID" value="HIU44032.1"/>
    <property type="molecule type" value="Genomic_DNA"/>
</dbReference>
<accession>A0A9D1IXI8</accession>
<dbReference type="NCBIfam" id="TIGR01549">
    <property type="entry name" value="HAD-SF-IA-v1"/>
    <property type="match status" value="1"/>
</dbReference>
<dbReference type="InterPro" id="IPR052550">
    <property type="entry name" value="Pyrimidine_5'-ntase_YjjG"/>
</dbReference>
<dbReference type="AlphaFoldDB" id="A0A9D1IXI8"/>
<comment type="caution">
    <text evidence="1">The sequence shown here is derived from an EMBL/GenBank/DDBJ whole genome shotgun (WGS) entry which is preliminary data.</text>
</comment>
<evidence type="ECO:0000313" key="2">
    <source>
        <dbReference type="Proteomes" id="UP000824073"/>
    </source>
</evidence>
<dbReference type="SUPFAM" id="SSF56784">
    <property type="entry name" value="HAD-like"/>
    <property type="match status" value="1"/>
</dbReference>
<evidence type="ECO:0000313" key="1">
    <source>
        <dbReference type="EMBL" id="HIU44032.1"/>
    </source>
</evidence>
<name>A0A9D1IXI8_9CLOT</name>
<dbReference type="PANTHER" id="PTHR47478:SF1">
    <property type="entry name" value="PYRIMIDINE 5'-NUCLEOTIDASE YJJG"/>
    <property type="match status" value="1"/>
</dbReference>
<dbReference type="InterPro" id="IPR023198">
    <property type="entry name" value="PGP-like_dom2"/>
</dbReference>
<protein>
    <submittedName>
        <fullName evidence="1">Noncanonical pyrimidine nucleotidase, YjjG family</fullName>
    </submittedName>
</protein>
<dbReference type="InterPro" id="IPR011951">
    <property type="entry name" value="HAD-SF_hydro_IA_YjjG/PynA"/>
</dbReference>
<dbReference type="InterPro" id="IPR036412">
    <property type="entry name" value="HAD-like_sf"/>
</dbReference>
<dbReference type="SFLD" id="SFLDG01129">
    <property type="entry name" value="C1.5:_HAD__Beta-PGM__Phosphata"/>
    <property type="match status" value="1"/>
</dbReference>
<proteinExistence type="predicted"/>
<dbReference type="Gene3D" id="3.40.50.1000">
    <property type="entry name" value="HAD superfamily/HAD-like"/>
    <property type="match status" value="1"/>
</dbReference>